<keyword evidence="7" id="KW-0217">Developmental protein</keyword>
<dbReference type="CDD" id="cd12564">
    <property type="entry name" value="RRM1_RBM19"/>
    <property type="match status" value="1"/>
</dbReference>
<feature type="domain" description="RRM" evidence="20">
    <location>
        <begin position="271"/>
        <end position="346"/>
    </location>
</feature>
<dbReference type="FunFam" id="3.30.70.330:FF:000813">
    <property type="entry name" value="RNA binding motif protein 19"/>
    <property type="match status" value="1"/>
</dbReference>
<dbReference type="InterPro" id="IPR034420">
    <property type="entry name" value="RBM19_RRM4"/>
</dbReference>
<keyword evidence="14" id="KW-0539">Nucleus</keyword>
<feature type="domain" description="RRM" evidence="20">
    <location>
        <begin position="695"/>
        <end position="776"/>
    </location>
</feature>
<evidence type="ECO:0000256" key="8">
    <source>
        <dbReference type="ARBA" id="ARBA00022490"/>
    </source>
</evidence>
<feature type="compositionally biased region" description="Basic and acidic residues" evidence="19">
    <location>
        <begin position="661"/>
        <end position="674"/>
    </location>
</feature>
<dbReference type="GeneTree" id="ENSGT00840000129953"/>
<evidence type="ECO:0000313" key="21">
    <source>
        <dbReference type="Ensembl" id="ENSECRP00000029130.1"/>
    </source>
</evidence>
<keyword evidence="9" id="KW-1017">Isopeptide bond</keyword>
<dbReference type="GO" id="GO:0005694">
    <property type="term" value="C:chromosome"/>
    <property type="evidence" value="ECO:0007669"/>
    <property type="project" value="UniProtKB-SubCell"/>
</dbReference>
<keyword evidence="11" id="KW-0677">Repeat</keyword>
<evidence type="ECO:0000256" key="15">
    <source>
        <dbReference type="ARBA" id="ARBA00055332"/>
    </source>
</evidence>
<feature type="compositionally biased region" description="Acidic residues" evidence="19">
    <location>
        <begin position="170"/>
        <end position="182"/>
    </location>
</feature>
<dbReference type="InterPro" id="IPR012677">
    <property type="entry name" value="Nucleotide-bd_a/b_plait_sf"/>
</dbReference>
<dbReference type="Proteomes" id="UP000694620">
    <property type="component" value="Chromosome 18"/>
</dbReference>
<evidence type="ECO:0000256" key="1">
    <source>
        <dbReference type="ARBA" id="ARBA00004286"/>
    </source>
</evidence>
<dbReference type="CDD" id="cd12567">
    <property type="entry name" value="RRM3_RBM19"/>
    <property type="match status" value="1"/>
</dbReference>
<keyword evidence="22" id="KW-1185">Reference proteome</keyword>
<dbReference type="CDD" id="cd12569">
    <property type="entry name" value="RRM4_RBM19"/>
    <property type="match status" value="1"/>
</dbReference>
<reference evidence="21" key="2">
    <citation type="submission" date="2025-08" db="UniProtKB">
        <authorList>
            <consortium name="Ensembl"/>
        </authorList>
    </citation>
    <scope>IDENTIFICATION</scope>
</reference>
<dbReference type="CDD" id="cd12571">
    <property type="entry name" value="RRM6_RBM19"/>
    <property type="match status" value="1"/>
</dbReference>
<dbReference type="CDD" id="cd12502">
    <property type="entry name" value="RRM2_RMB19"/>
    <property type="match status" value="1"/>
</dbReference>
<evidence type="ECO:0000256" key="9">
    <source>
        <dbReference type="ARBA" id="ARBA00022499"/>
    </source>
</evidence>
<organism evidence="21 22">
    <name type="scientific">Erpetoichthys calabaricus</name>
    <name type="common">Rope fish</name>
    <name type="synonym">Calamoichthys calabaricus</name>
    <dbReference type="NCBI Taxonomy" id="27687"/>
    <lineage>
        <taxon>Eukaryota</taxon>
        <taxon>Metazoa</taxon>
        <taxon>Chordata</taxon>
        <taxon>Craniata</taxon>
        <taxon>Vertebrata</taxon>
        <taxon>Euteleostomi</taxon>
        <taxon>Actinopterygii</taxon>
        <taxon>Polypteriformes</taxon>
        <taxon>Polypteridae</taxon>
        <taxon>Erpetoichthys</taxon>
    </lineage>
</organism>
<dbReference type="PANTHER" id="PTHR48039">
    <property type="entry name" value="RNA-BINDING MOTIF PROTEIN 14B"/>
    <property type="match status" value="1"/>
</dbReference>
<accession>A0A8C4XGH7</accession>
<feature type="compositionally biased region" description="Polar residues" evidence="19">
    <location>
        <begin position="183"/>
        <end position="199"/>
    </location>
</feature>
<dbReference type="SMART" id="SM00360">
    <property type="entry name" value="RRM"/>
    <property type="match status" value="6"/>
</dbReference>
<dbReference type="FunFam" id="3.30.70.330:FF:000296">
    <property type="entry name" value="RNA binding motif protein 19"/>
    <property type="match status" value="1"/>
</dbReference>
<feature type="domain" description="RRM" evidence="20">
    <location>
        <begin position="565"/>
        <end position="637"/>
    </location>
</feature>
<feature type="domain" description="RRM" evidence="20">
    <location>
        <begin position="797"/>
        <end position="877"/>
    </location>
</feature>
<evidence type="ECO:0000256" key="4">
    <source>
        <dbReference type="ARBA" id="ARBA00004642"/>
    </source>
</evidence>
<feature type="region of interest" description="Disordered" evidence="19">
    <location>
        <begin position="147"/>
        <end position="264"/>
    </location>
</feature>
<keyword evidence="13 18" id="KW-0694">RNA-binding</keyword>
<dbReference type="SMART" id="SM00361">
    <property type="entry name" value="RRM_1"/>
    <property type="match status" value="2"/>
</dbReference>
<evidence type="ECO:0000313" key="22">
    <source>
        <dbReference type="Proteomes" id="UP000694620"/>
    </source>
</evidence>
<feature type="compositionally biased region" description="Acidic residues" evidence="19">
    <location>
        <begin position="675"/>
        <end position="691"/>
    </location>
</feature>
<evidence type="ECO:0000256" key="14">
    <source>
        <dbReference type="ARBA" id="ARBA00023242"/>
    </source>
</evidence>
<dbReference type="InterPro" id="IPR034417">
    <property type="entry name" value="RMB19_RRM2"/>
</dbReference>
<dbReference type="FunFam" id="3.30.70.330:FF:000740">
    <property type="entry name" value="RNA binding motif protein 19"/>
    <property type="match status" value="1"/>
</dbReference>
<dbReference type="PANTHER" id="PTHR48039:SF5">
    <property type="entry name" value="RNA-BINDING PROTEIN 28"/>
    <property type="match status" value="1"/>
</dbReference>
<protein>
    <recommendedName>
        <fullName evidence="16">Probable RNA-binding protein 19</fullName>
    </recommendedName>
    <alternativeName>
        <fullName evidence="17">RNA-binding motif protein 19</fullName>
    </alternativeName>
</protein>
<evidence type="ECO:0000256" key="2">
    <source>
        <dbReference type="ARBA" id="ARBA00004496"/>
    </source>
</evidence>
<sequence length="919" mass="103414">MSRLIVKNLPNGLKEDRFRSMFAAFGTLTDCCLKFTADGKFRKFGFVGFRSEQEAEKALQHFNKSFIDTSRITVEHCKSFGDLTKAKPWSKHSQKPSVGSATVRESVKPTKKQPSEDKTNELDASTEFQEFVAVHKNRTQAPAWANDNLTTLKTGPTKEAAASDYLNFDSDSEEKSDEDEDTQVNADSNSSKAKSTALSDMQYLRTKVVKTVEESDSDTENESDSEQDDEKEKLVPEEESESGKGAPSVVKPEKKTAGSKAKQQMAPTTLYTVKLRGAPFNVTEEQVREFFTPLKPADIRIVRNNHGNKTGCIYVDFKSEDEIKKAMQRNKDYMGGRYIEIFAASAPKHSGAGKHQSKPTEFSRNLKEDEEEEDLAESGRIFVRNLPYTCSEEDVSNLFSKYGHISEIHFPIDHLTKKPKGFAFVTFMIPENAVQAFAELDGHVFQGRMIHLIPSTIKKEKAEETLGNLAVSSYKKQKALKEKATSGSSHNWNTLFLGTNAVVDVIAEKYNTTKIQVLDHEAKGSMAVRVALGETQIVQETRQFLLDNKVSLDSFSQASGPRSKTVLLVKNLPAGVQLSELEAVFGRFGTLGRVLLPPAGLTALVEFLEPTEAKHTFTKLAYTKFQHVPLYLEWAPVDVFSEPYQRPHDKEKPGIAQGAEESEKKTEEVARGESVEDQEEKEEEEEEEEESLPGCTLFIKNLNFSTTEDVLKKTFSKCGVIKSCTISKKKDRSGNLLSMGYGFVEYKKPESAQKALRQLQHCQVDDHQLEVKLSERATKPTVVSTKKKQTAKKQTSSKILVRNIPFQATVREIRELFSTFGELKTVRLPKKMSGTGPHRGFGFVDFLTKQDAKKAFTALCHSTHLYGRRLVLEWADSEETVETLRRKTAEHFHDTVKKKKHSEVMEDIMEQMEEEVEEL</sequence>
<dbReference type="GO" id="GO:0005654">
    <property type="term" value="C:nucleoplasm"/>
    <property type="evidence" value="ECO:0007669"/>
    <property type="project" value="UniProtKB-SubCell"/>
</dbReference>
<evidence type="ECO:0000256" key="18">
    <source>
        <dbReference type="PROSITE-ProRule" id="PRU00176"/>
    </source>
</evidence>
<dbReference type="InterPro" id="IPR035979">
    <property type="entry name" value="RBD_domain_sf"/>
</dbReference>
<evidence type="ECO:0000256" key="19">
    <source>
        <dbReference type="SAM" id="MobiDB-lite"/>
    </source>
</evidence>
<evidence type="ECO:0000256" key="11">
    <source>
        <dbReference type="ARBA" id="ARBA00022737"/>
    </source>
</evidence>
<feature type="domain" description="RRM" evidence="20">
    <location>
        <begin position="2"/>
        <end position="79"/>
    </location>
</feature>
<dbReference type="InterPro" id="IPR051945">
    <property type="entry name" value="RRM_MRD1_RNA_proc_ribogen"/>
</dbReference>
<keyword evidence="10" id="KW-0597">Phosphoprotein</keyword>
<comment type="subcellular location">
    <subcellularLocation>
        <location evidence="1">Chromosome</location>
    </subcellularLocation>
    <subcellularLocation>
        <location evidence="2">Cytoplasm</location>
    </subcellularLocation>
    <subcellularLocation>
        <location evidence="3">Nucleus</location>
        <location evidence="3">Nucleolus</location>
    </subcellularLocation>
    <subcellularLocation>
        <location evidence="4">Nucleus</location>
        <location evidence="4">Nucleoplasm</location>
    </subcellularLocation>
</comment>
<dbReference type="Ensembl" id="ENSECRT00000029745.1">
    <property type="protein sequence ID" value="ENSECRP00000029130.1"/>
    <property type="gene ID" value="ENSECRG00000019738.1"/>
</dbReference>
<feature type="region of interest" description="Disordered" evidence="19">
    <location>
        <begin position="349"/>
        <end position="374"/>
    </location>
</feature>
<dbReference type="FunFam" id="3.30.70.330:FF:000240">
    <property type="entry name" value="RNA binding motif protein 19"/>
    <property type="match status" value="1"/>
</dbReference>
<gene>
    <name evidence="21" type="primary">RBM19</name>
    <name evidence="21" type="synonym">rbm19</name>
</gene>
<comment type="function">
    <text evidence="15">Plays a role in embryo pre-implantation development.</text>
</comment>
<feature type="region of interest" description="Disordered" evidence="19">
    <location>
        <begin position="645"/>
        <end position="693"/>
    </location>
</feature>
<name>A0A8C4XGH7_ERPCA</name>
<dbReference type="FunFam" id="3.30.70.330:FF:000277">
    <property type="entry name" value="RNA binding motif protein 19"/>
    <property type="match status" value="1"/>
</dbReference>
<dbReference type="InterPro" id="IPR000504">
    <property type="entry name" value="RRM_dom"/>
</dbReference>
<dbReference type="PROSITE" id="PS50102">
    <property type="entry name" value="RRM"/>
    <property type="match status" value="6"/>
</dbReference>
<evidence type="ECO:0000256" key="7">
    <source>
        <dbReference type="ARBA" id="ARBA00022473"/>
    </source>
</evidence>
<keyword evidence="8" id="KW-0963">Cytoplasm</keyword>
<reference evidence="21" key="1">
    <citation type="submission" date="2021-06" db="EMBL/GenBank/DDBJ databases">
        <authorList>
            <consortium name="Wellcome Sanger Institute Data Sharing"/>
        </authorList>
    </citation>
    <scope>NUCLEOTIDE SEQUENCE [LARGE SCALE GENOMIC DNA]</scope>
</reference>
<evidence type="ECO:0000256" key="6">
    <source>
        <dbReference type="ARBA" id="ARBA00022454"/>
    </source>
</evidence>
<evidence type="ECO:0000256" key="13">
    <source>
        <dbReference type="ARBA" id="ARBA00022884"/>
    </source>
</evidence>
<dbReference type="CDD" id="cd12318">
    <property type="entry name" value="RRM5_RBM19_like"/>
    <property type="match status" value="1"/>
</dbReference>
<dbReference type="SUPFAM" id="SSF54928">
    <property type="entry name" value="RNA-binding domain, RBD"/>
    <property type="match status" value="5"/>
</dbReference>
<dbReference type="InterPro" id="IPR034419">
    <property type="entry name" value="RBM19_RRM3"/>
</dbReference>
<feature type="compositionally biased region" description="Acidic residues" evidence="19">
    <location>
        <begin position="214"/>
        <end position="229"/>
    </location>
</feature>
<dbReference type="GO" id="GO:0005737">
    <property type="term" value="C:cytoplasm"/>
    <property type="evidence" value="ECO:0007669"/>
    <property type="project" value="UniProtKB-SubCell"/>
</dbReference>
<dbReference type="InterPro" id="IPR003954">
    <property type="entry name" value="RRM_euk-type"/>
</dbReference>
<evidence type="ECO:0000256" key="10">
    <source>
        <dbReference type="ARBA" id="ARBA00022553"/>
    </source>
</evidence>
<dbReference type="GO" id="GO:0005730">
    <property type="term" value="C:nucleolus"/>
    <property type="evidence" value="ECO:0007669"/>
    <property type="project" value="UniProtKB-SubCell"/>
</dbReference>
<evidence type="ECO:0000256" key="12">
    <source>
        <dbReference type="ARBA" id="ARBA00022843"/>
    </source>
</evidence>
<keyword evidence="12" id="KW-0832">Ubl conjugation</keyword>
<evidence type="ECO:0000256" key="17">
    <source>
        <dbReference type="ARBA" id="ARBA00075692"/>
    </source>
</evidence>
<feature type="compositionally biased region" description="Basic and acidic residues" evidence="19">
    <location>
        <begin position="105"/>
        <end position="121"/>
    </location>
</feature>
<feature type="domain" description="RRM" evidence="20">
    <location>
        <begin position="379"/>
        <end position="457"/>
    </location>
</feature>
<keyword evidence="6" id="KW-0158">Chromosome</keyword>
<proteinExistence type="inferred from homology"/>
<dbReference type="InterPro" id="IPR034421">
    <property type="entry name" value="RBM19_RRM6"/>
</dbReference>
<comment type="similarity">
    <text evidence="5">Belongs to the RRM MRD1 family.</text>
</comment>
<dbReference type="Pfam" id="PF00076">
    <property type="entry name" value="RRM_1"/>
    <property type="match status" value="5"/>
</dbReference>
<dbReference type="InterPro" id="IPR034418">
    <property type="entry name" value="RMB19_RRM1"/>
</dbReference>
<evidence type="ECO:0000256" key="16">
    <source>
        <dbReference type="ARBA" id="ARBA00070535"/>
    </source>
</evidence>
<dbReference type="AlphaFoldDB" id="A0A8C4XGH7"/>
<dbReference type="FunFam" id="3.30.70.330:FF:000297">
    <property type="entry name" value="RNA binding motif protein 19"/>
    <property type="match status" value="1"/>
</dbReference>
<dbReference type="Gene3D" id="3.30.70.330">
    <property type="match status" value="6"/>
</dbReference>
<reference evidence="21" key="3">
    <citation type="submission" date="2025-09" db="UniProtKB">
        <authorList>
            <consortium name="Ensembl"/>
        </authorList>
    </citation>
    <scope>IDENTIFICATION</scope>
</reference>
<evidence type="ECO:0000259" key="20">
    <source>
        <dbReference type="PROSITE" id="PS50102"/>
    </source>
</evidence>
<dbReference type="InterPro" id="IPR034423">
    <property type="entry name" value="RBM19_RRM5"/>
</dbReference>
<evidence type="ECO:0000256" key="3">
    <source>
        <dbReference type="ARBA" id="ARBA00004604"/>
    </source>
</evidence>
<dbReference type="GO" id="GO:0003729">
    <property type="term" value="F:mRNA binding"/>
    <property type="evidence" value="ECO:0007669"/>
    <property type="project" value="TreeGrafter"/>
</dbReference>
<feature type="region of interest" description="Disordered" evidence="19">
    <location>
        <begin position="87"/>
        <end position="123"/>
    </location>
</feature>
<evidence type="ECO:0000256" key="5">
    <source>
        <dbReference type="ARBA" id="ARBA00008033"/>
    </source>
</evidence>